<sequence>MFYYTYILQSLKNDSLYIGYTSDLQKRFKEHNSGMSKATKPFIPYKLIFYEAFLNRIDAKNRETYLKGGYGRKTIKALIKKYLESISNSTREELL</sequence>
<accession>A0A2M8KTB9</accession>
<dbReference type="Proteomes" id="UP000229554">
    <property type="component" value="Unassembled WGS sequence"/>
</dbReference>
<dbReference type="Pfam" id="PF01541">
    <property type="entry name" value="GIY-YIG"/>
    <property type="match status" value="1"/>
</dbReference>
<keyword evidence="3" id="KW-0540">Nuclease</keyword>
<protein>
    <submittedName>
        <fullName evidence="3">Endonuclease</fullName>
    </submittedName>
</protein>
<keyword evidence="3" id="KW-0378">Hydrolase</keyword>
<gene>
    <name evidence="3" type="ORF">COU88_00925</name>
</gene>
<proteinExistence type="inferred from homology"/>
<evidence type="ECO:0000313" key="3">
    <source>
        <dbReference type="EMBL" id="PJE63178.1"/>
    </source>
</evidence>
<comment type="caution">
    <text evidence="3">The sequence shown here is derived from an EMBL/GenBank/DDBJ whole genome shotgun (WGS) entry which is preliminary data.</text>
</comment>
<dbReference type="InterPro" id="IPR050190">
    <property type="entry name" value="UPF0213_domain"/>
</dbReference>
<dbReference type="GO" id="GO:0004519">
    <property type="term" value="F:endonuclease activity"/>
    <property type="evidence" value="ECO:0007669"/>
    <property type="project" value="UniProtKB-KW"/>
</dbReference>
<evidence type="ECO:0000259" key="2">
    <source>
        <dbReference type="PROSITE" id="PS50164"/>
    </source>
</evidence>
<dbReference type="PANTHER" id="PTHR34477">
    <property type="entry name" value="UPF0213 PROTEIN YHBQ"/>
    <property type="match status" value="1"/>
</dbReference>
<evidence type="ECO:0000256" key="1">
    <source>
        <dbReference type="ARBA" id="ARBA00007435"/>
    </source>
</evidence>
<dbReference type="PANTHER" id="PTHR34477:SF1">
    <property type="entry name" value="UPF0213 PROTEIN YHBQ"/>
    <property type="match status" value="1"/>
</dbReference>
<dbReference type="AlphaFoldDB" id="A0A2M8KTB9"/>
<organism evidence="3 4">
    <name type="scientific">Candidatus Roizmanbacteria bacterium CG10_big_fil_rev_8_21_14_0_10_39_6</name>
    <dbReference type="NCBI Taxonomy" id="1974853"/>
    <lineage>
        <taxon>Bacteria</taxon>
        <taxon>Candidatus Roizmaniibacteriota</taxon>
    </lineage>
</organism>
<dbReference type="SMART" id="SM00465">
    <property type="entry name" value="GIYc"/>
    <property type="match status" value="1"/>
</dbReference>
<name>A0A2M8KTB9_9BACT</name>
<dbReference type="InterPro" id="IPR035901">
    <property type="entry name" value="GIY-YIG_endonuc_sf"/>
</dbReference>
<reference evidence="4" key="1">
    <citation type="submission" date="2017-09" db="EMBL/GenBank/DDBJ databases">
        <title>Depth-based differentiation of microbial function through sediment-hosted aquifers and enrichment of novel symbionts in the deep terrestrial subsurface.</title>
        <authorList>
            <person name="Probst A.J."/>
            <person name="Ladd B."/>
            <person name="Jarett J.K."/>
            <person name="Geller-Mcgrath D.E."/>
            <person name="Sieber C.M.K."/>
            <person name="Emerson J.B."/>
            <person name="Anantharaman K."/>
            <person name="Thomas B.C."/>
            <person name="Malmstrom R."/>
            <person name="Stieglmeier M."/>
            <person name="Klingl A."/>
            <person name="Woyke T."/>
            <person name="Ryan C.M."/>
            <person name="Banfield J.F."/>
        </authorList>
    </citation>
    <scope>NUCLEOTIDE SEQUENCE [LARGE SCALE GENOMIC DNA]</scope>
</reference>
<evidence type="ECO:0000313" key="4">
    <source>
        <dbReference type="Proteomes" id="UP000229554"/>
    </source>
</evidence>
<dbReference type="SUPFAM" id="SSF82771">
    <property type="entry name" value="GIY-YIG endonuclease"/>
    <property type="match status" value="1"/>
</dbReference>
<feature type="domain" description="GIY-YIG" evidence="2">
    <location>
        <begin position="1"/>
        <end position="76"/>
    </location>
</feature>
<dbReference type="CDD" id="cd10449">
    <property type="entry name" value="GIY-YIG_SLX1_like"/>
    <property type="match status" value="1"/>
</dbReference>
<comment type="similarity">
    <text evidence="1">Belongs to the UPF0213 family.</text>
</comment>
<dbReference type="EMBL" id="PFED01000040">
    <property type="protein sequence ID" value="PJE63178.1"/>
    <property type="molecule type" value="Genomic_DNA"/>
</dbReference>
<keyword evidence="3" id="KW-0255">Endonuclease</keyword>
<dbReference type="PROSITE" id="PS50164">
    <property type="entry name" value="GIY_YIG"/>
    <property type="match status" value="1"/>
</dbReference>
<dbReference type="InterPro" id="IPR000305">
    <property type="entry name" value="GIY-YIG_endonuc"/>
</dbReference>
<dbReference type="Gene3D" id="3.40.1440.10">
    <property type="entry name" value="GIY-YIG endonuclease"/>
    <property type="match status" value="1"/>
</dbReference>